<evidence type="ECO:0000313" key="2">
    <source>
        <dbReference type="EMBL" id="QFU77381.1"/>
    </source>
</evidence>
<keyword evidence="3" id="KW-1185">Reference proteome</keyword>
<protein>
    <recommendedName>
        <fullName evidence="4">DUF4239 domain-containing protein</fullName>
    </recommendedName>
</protein>
<dbReference type="RefSeq" id="WP_153240527.1">
    <property type="nucleotide sequence ID" value="NZ_CP036422.1"/>
</dbReference>
<dbReference type="Pfam" id="PF14023">
    <property type="entry name" value="Bestrophin-like"/>
    <property type="match status" value="1"/>
</dbReference>
<feature type="transmembrane region" description="Helical" evidence="1">
    <location>
        <begin position="214"/>
        <end position="233"/>
    </location>
</feature>
<dbReference type="Proteomes" id="UP000326287">
    <property type="component" value="Chromosome"/>
</dbReference>
<sequence>MREILDTLPLLAILPITLVVVLIAIEIGFHAGRWRVRSLGGKSESEAQLSAMTGAHLALLAFIMAFSFNMAAGHYQDRRALIMKDANAISTAYLRTSLVDSAESRNISELLVQYVDVRLTFKDAKTAGPGLAKTQELQELIWSEVQQLVSNHTPTVLHSLLIQSLNEVFDVHDERAAAGLKHRVPSSLWIILAALLVLSMTGIGYFSGHKGVRNPIASTGLALSFSMVLFLIADLDRPTGGLLKADQSAIFELRQQLN</sequence>
<feature type="transmembrane region" description="Helical" evidence="1">
    <location>
        <begin position="49"/>
        <end position="72"/>
    </location>
</feature>
<keyword evidence="1" id="KW-0812">Transmembrane</keyword>
<feature type="transmembrane region" description="Helical" evidence="1">
    <location>
        <begin position="7"/>
        <end position="29"/>
    </location>
</feature>
<name>A0A5P9NNK3_9GAMM</name>
<dbReference type="EMBL" id="CP036422">
    <property type="protein sequence ID" value="QFU77381.1"/>
    <property type="molecule type" value="Genomic_DNA"/>
</dbReference>
<keyword evidence="1" id="KW-0472">Membrane</keyword>
<evidence type="ECO:0000256" key="1">
    <source>
        <dbReference type="SAM" id="Phobius"/>
    </source>
</evidence>
<dbReference type="InterPro" id="IPR025333">
    <property type="entry name" value="DUF4239"/>
</dbReference>
<dbReference type="KEGG" id="halc:EY643_17870"/>
<keyword evidence="1" id="KW-1133">Transmembrane helix</keyword>
<dbReference type="OrthoDB" id="116415at2"/>
<evidence type="ECO:0000313" key="3">
    <source>
        <dbReference type="Proteomes" id="UP000326287"/>
    </source>
</evidence>
<accession>A0A5P9NNK3</accession>
<dbReference type="AlphaFoldDB" id="A0A5P9NNK3"/>
<gene>
    <name evidence="2" type="ORF">EY643_17870</name>
</gene>
<feature type="transmembrane region" description="Helical" evidence="1">
    <location>
        <begin position="188"/>
        <end position="208"/>
    </location>
</feature>
<organism evidence="2 3">
    <name type="scientific">Halioglobus maricola</name>
    <dbReference type="NCBI Taxonomy" id="2601894"/>
    <lineage>
        <taxon>Bacteria</taxon>
        <taxon>Pseudomonadati</taxon>
        <taxon>Pseudomonadota</taxon>
        <taxon>Gammaproteobacteria</taxon>
        <taxon>Cellvibrionales</taxon>
        <taxon>Halieaceae</taxon>
        <taxon>Halioglobus</taxon>
    </lineage>
</organism>
<evidence type="ECO:0008006" key="4">
    <source>
        <dbReference type="Google" id="ProtNLM"/>
    </source>
</evidence>
<proteinExistence type="predicted"/>
<reference evidence="2 3" key="1">
    <citation type="submission" date="2019-02" db="EMBL/GenBank/DDBJ databases">
        <authorList>
            <person name="Li S.-H."/>
        </authorList>
    </citation>
    <scope>NUCLEOTIDE SEQUENCE [LARGE SCALE GENOMIC DNA]</scope>
    <source>
        <strain evidence="2 3">IMCC14385</strain>
    </source>
</reference>